<keyword evidence="3" id="KW-1185">Reference proteome</keyword>
<dbReference type="EMBL" id="FZOT01000004">
    <property type="protein sequence ID" value="SNS63030.1"/>
    <property type="molecule type" value="Genomic_DNA"/>
</dbReference>
<protein>
    <submittedName>
        <fullName evidence="2">Uncharacterized protein</fullName>
    </submittedName>
</protein>
<feature type="region of interest" description="Disordered" evidence="1">
    <location>
        <begin position="1"/>
        <end position="21"/>
    </location>
</feature>
<sequence>MTKVDRTNSQQSLSGDPSYPVGPFTQAFAQASSTSSFVRNPRQVAETFVNRQGYKMEDTQRPQVIKYIERRFLQVSDQRMDGVLKYLATALRDNKGRPLAGDALLKRLHDIDQTDGNNAQALSNIGGAVVSALAQPMADISGFLGKMLIAPPLGAMVDPSAMERFRRQSAALDEFFSQAGDKAARIVGADPNSPLYREGKSAAELALVIAGVLHLAPDALQLARMGKEVVLVFKDARTFQRAINDPELQKKLAIVISNRNPRAIALLPKGLKIKVRKILKEWPEDPSAVNALGKIPTTPRSDAIVDRIAQKLTVVTDRHREASFEYKVGNGQNHFIDGRVIRRNGHYELNFSFRSDPRFVGKSGGGTDMFNAVMKRLKKEGIEVDVVIGNWSGENPYLNDNYEAFKRLQSMGKSREEAALLTPTGRLAEAHGYKNVNIVKDGEFVIVHFTK</sequence>
<accession>A0A239G1V2</accession>
<gene>
    <name evidence="2" type="ORF">SAMN06265795_104206</name>
</gene>
<dbReference type="AlphaFoldDB" id="A0A239G1V2"/>
<organism evidence="2 3">
    <name type="scientific">Noviherbaspirillum humi</name>
    <dbReference type="NCBI Taxonomy" id="1688639"/>
    <lineage>
        <taxon>Bacteria</taxon>
        <taxon>Pseudomonadati</taxon>
        <taxon>Pseudomonadota</taxon>
        <taxon>Betaproteobacteria</taxon>
        <taxon>Burkholderiales</taxon>
        <taxon>Oxalobacteraceae</taxon>
        <taxon>Noviherbaspirillum</taxon>
    </lineage>
</organism>
<evidence type="ECO:0000313" key="2">
    <source>
        <dbReference type="EMBL" id="SNS63030.1"/>
    </source>
</evidence>
<name>A0A239G1V2_9BURK</name>
<dbReference type="Proteomes" id="UP000198284">
    <property type="component" value="Unassembled WGS sequence"/>
</dbReference>
<dbReference type="RefSeq" id="WP_143131194.1">
    <property type="nucleotide sequence ID" value="NZ_FZOT01000004.1"/>
</dbReference>
<reference evidence="2 3" key="1">
    <citation type="submission" date="2017-06" db="EMBL/GenBank/DDBJ databases">
        <authorList>
            <person name="Kim H.J."/>
            <person name="Triplett B.A."/>
        </authorList>
    </citation>
    <scope>NUCLEOTIDE SEQUENCE [LARGE SCALE GENOMIC DNA]</scope>
    <source>
        <strain evidence="2 3">U15</strain>
    </source>
</reference>
<evidence type="ECO:0000313" key="3">
    <source>
        <dbReference type="Proteomes" id="UP000198284"/>
    </source>
</evidence>
<proteinExistence type="predicted"/>
<evidence type="ECO:0000256" key="1">
    <source>
        <dbReference type="SAM" id="MobiDB-lite"/>
    </source>
</evidence>